<dbReference type="AlphaFoldDB" id="A0A1J5HXG1"/>
<dbReference type="GO" id="GO:0016491">
    <property type="term" value="F:oxidoreductase activity"/>
    <property type="evidence" value="ECO:0007669"/>
    <property type="project" value="InterPro"/>
</dbReference>
<dbReference type="SUPFAM" id="SSF51905">
    <property type="entry name" value="FAD/NAD(P)-binding domain"/>
    <property type="match status" value="1"/>
</dbReference>
<evidence type="ECO:0000259" key="1">
    <source>
        <dbReference type="Pfam" id="PF01593"/>
    </source>
</evidence>
<dbReference type="Pfam" id="PF01593">
    <property type="entry name" value="Amino_oxidase"/>
    <property type="match status" value="1"/>
</dbReference>
<accession>A0A1J5HXG1</accession>
<dbReference type="InterPro" id="IPR050464">
    <property type="entry name" value="Zeta_carotene_desat/Oxidored"/>
</dbReference>
<proteinExistence type="predicted"/>
<gene>
    <name evidence="2" type="ORF">AUK04_02025</name>
</gene>
<dbReference type="Gene3D" id="3.50.50.60">
    <property type="entry name" value="FAD/NAD(P)-binding domain"/>
    <property type="match status" value="1"/>
</dbReference>
<reference evidence="2 3" key="1">
    <citation type="journal article" date="2016" name="Environ. Microbiol.">
        <title>Genomic resolution of a cold subsurface aquifer community provides metabolic insights for novel microbes adapted to high CO concentrations.</title>
        <authorList>
            <person name="Probst A.J."/>
            <person name="Castelle C.J."/>
            <person name="Singh A."/>
            <person name="Brown C.T."/>
            <person name="Anantharaman K."/>
            <person name="Sharon I."/>
            <person name="Hug L.A."/>
            <person name="Burstein D."/>
            <person name="Emerson J.B."/>
            <person name="Thomas B.C."/>
            <person name="Banfield J.F."/>
        </authorList>
    </citation>
    <scope>NUCLEOTIDE SEQUENCE [LARGE SCALE GENOMIC DNA]</scope>
    <source>
        <strain evidence="2">CG2_30_33_16</strain>
    </source>
</reference>
<dbReference type="InterPro" id="IPR002937">
    <property type="entry name" value="Amino_oxidase"/>
</dbReference>
<evidence type="ECO:0000313" key="3">
    <source>
        <dbReference type="Proteomes" id="UP000183758"/>
    </source>
</evidence>
<dbReference type="InterPro" id="IPR036188">
    <property type="entry name" value="FAD/NAD-bd_sf"/>
</dbReference>
<dbReference type="NCBIfam" id="NF005560">
    <property type="entry name" value="PRK07233.1"/>
    <property type="match status" value="1"/>
</dbReference>
<dbReference type="EMBL" id="MNZM01000047">
    <property type="protein sequence ID" value="OIP84742.1"/>
    <property type="molecule type" value="Genomic_DNA"/>
</dbReference>
<comment type="caution">
    <text evidence="2">The sequence shown here is derived from an EMBL/GenBank/DDBJ whole genome shotgun (WGS) entry which is preliminary data.</text>
</comment>
<organism evidence="2 3">
    <name type="scientific">Candidatus Roizmanbacteria bacterium CG2_30_33_16</name>
    <dbReference type="NCBI Taxonomy" id="1805340"/>
    <lineage>
        <taxon>Bacteria</taxon>
        <taxon>Candidatus Roizmaniibacteriota</taxon>
    </lineage>
</organism>
<sequence>MKIAILGGGLTGLVAAHQLSIHNHMVVLFEKKPTLGGLASGFFHDGWKWPLEKTYHHMFSNDGDIFSYMKEIGFNSLVYKTPLTSSLYRVEKNYRIFPVDSPQDLLKFPLLGLPDKIRTGITVLLLKISPFLDFYQENTSIELLRKFMGEDSWKIMWEPLMRGKFGKYAENILASFIWARINKRTRKLVYIKGGFQSLIDFLEELNKKQNVVIKKNITISQVEKNNNRFTIITQAGEREVFDGVISTLPTPVLVNVSSKLFPEYYQQQLQKIKHLFASNLIIESDVPLFEKEYWVNVCDINLPILALVQHTNFIDNKYYNNKHILYVANYFDEKSPFLKMDANSAAEFFLPYLKQINSEFKILNSKFYFKAPYAQPIVDSAFIKNKPDYITPVKNFIIANLDMTYPYDRGINFSVKMGKQAAEILIKK</sequence>
<dbReference type="PANTHER" id="PTHR42923:SF46">
    <property type="entry name" value="AMINE OXIDASE"/>
    <property type="match status" value="1"/>
</dbReference>
<dbReference type="PRINTS" id="PR00419">
    <property type="entry name" value="ADXRDTASE"/>
</dbReference>
<evidence type="ECO:0000313" key="2">
    <source>
        <dbReference type="EMBL" id="OIP84742.1"/>
    </source>
</evidence>
<name>A0A1J5HXG1_9BACT</name>
<dbReference type="PANTHER" id="PTHR42923">
    <property type="entry name" value="PROTOPORPHYRINOGEN OXIDASE"/>
    <property type="match status" value="1"/>
</dbReference>
<dbReference type="Proteomes" id="UP000183758">
    <property type="component" value="Unassembled WGS sequence"/>
</dbReference>
<feature type="domain" description="Amine oxidase" evidence="1">
    <location>
        <begin position="10"/>
        <end position="358"/>
    </location>
</feature>
<protein>
    <recommendedName>
        <fullName evidence="1">Amine oxidase domain-containing protein</fullName>
    </recommendedName>
</protein>